<evidence type="ECO:0000256" key="1">
    <source>
        <dbReference type="ARBA" id="ARBA00022723"/>
    </source>
</evidence>
<dbReference type="InterPro" id="IPR018310">
    <property type="entry name" value="Put_endonuclease_Z1-dom"/>
</dbReference>
<dbReference type="Proteomes" id="UP000031524">
    <property type="component" value="Chromosome"/>
</dbReference>
<dbReference type="AlphaFoldDB" id="A0A0B5DAF6"/>
<dbReference type="RefSeq" id="WP_040085388.1">
    <property type="nucleotide sequence ID" value="NZ_BCSU01000029.1"/>
</dbReference>
<keyword evidence="1" id="KW-0479">Metal-binding</keyword>
<dbReference type="HOGENOM" id="CLU_007800_0_0_11"/>
<evidence type="ECO:0000256" key="3">
    <source>
        <dbReference type="ARBA" id="ARBA00023014"/>
    </source>
</evidence>
<dbReference type="GO" id="GO:0051536">
    <property type="term" value="F:iron-sulfur cluster binding"/>
    <property type="evidence" value="ECO:0007669"/>
    <property type="project" value="UniProtKB-KW"/>
</dbReference>
<feature type="domain" description="Putative endonuclease Z1" evidence="4">
    <location>
        <begin position="501"/>
        <end position="741"/>
    </location>
</feature>
<dbReference type="GO" id="GO:0004519">
    <property type="term" value="F:endonuclease activity"/>
    <property type="evidence" value="ECO:0007669"/>
    <property type="project" value="UniProtKB-KW"/>
</dbReference>
<gene>
    <name evidence="5" type="ORF">B842_04230</name>
</gene>
<keyword evidence="5" id="KW-0540">Nuclease</keyword>
<dbReference type="InterPro" id="IPR045854">
    <property type="entry name" value="NO2/SO3_Rdtase_4Fe4S_sf"/>
</dbReference>
<keyword evidence="6" id="KW-1185">Reference proteome</keyword>
<evidence type="ECO:0000259" key="4">
    <source>
        <dbReference type="Pfam" id="PF10593"/>
    </source>
</evidence>
<keyword evidence="2" id="KW-0408">Iron</keyword>
<protein>
    <submittedName>
        <fullName evidence="5">Endonuclease</fullName>
    </submittedName>
</protein>
<dbReference type="Pfam" id="PF10593">
    <property type="entry name" value="Z1"/>
    <property type="match status" value="1"/>
</dbReference>
<evidence type="ECO:0000313" key="5">
    <source>
        <dbReference type="EMBL" id="AJE32699.1"/>
    </source>
</evidence>
<reference evidence="5 6" key="1">
    <citation type="submission" date="2013-04" db="EMBL/GenBank/DDBJ databases">
        <title>Complete genome sequence of Corynebacterium humireducens DSM 45392(T), isolated from a wastewater-fed microbial fuel cell.</title>
        <authorList>
            <person name="Ruckert C."/>
            <person name="Albersmeier A."/>
            <person name="Kalinowski J."/>
        </authorList>
    </citation>
    <scope>NUCLEOTIDE SEQUENCE [LARGE SCALE GENOMIC DNA]</scope>
    <source>
        <strain evidence="6">MFC-5</strain>
    </source>
</reference>
<evidence type="ECO:0000256" key="2">
    <source>
        <dbReference type="ARBA" id="ARBA00023004"/>
    </source>
</evidence>
<name>A0A0B5DAF6_9CORY</name>
<keyword evidence="3" id="KW-0411">Iron-sulfur</keyword>
<keyword evidence="5" id="KW-0255">Endonuclease</keyword>
<dbReference type="EMBL" id="CP005286">
    <property type="protein sequence ID" value="AJE32699.1"/>
    <property type="molecule type" value="Genomic_DNA"/>
</dbReference>
<keyword evidence="5" id="KW-0378">Hydrolase</keyword>
<accession>A0A0B5DAF6</accession>
<dbReference type="SUPFAM" id="SSF56014">
    <property type="entry name" value="Nitrite and sulphite reductase 4Fe-4S domain-like"/>
    <property type="match status" value="1"/>
</dbReference>
<evidence type="ECO:0000313" key="6">
    <source>
        <dbReference type="Proteomes" id="UP000031524"/>
    </source>
</evidence>
<dbReference type="GO" id="GO:0046872">
    <property type="term" value="F:metal ion binding"/>
    <property type="evidence" value="ECO:0007669"/>
    <property type="project" value="UniProtKB-KW"/>
</dbReference>
<proteinExistence type="predicted"/>
<sequence>MTTRIQEIRAEILNLYDPSNLRLKHGILATLEFNGDLDVSPEELDSFIIDTSDEEIQPLISFIVAAWDADAKNVTPQPESAPKTPERMAWVLDRLGISHLAEAIEKRLPNPEPMVIVEEDFRDWYTPEREKAHSSYWDDYAKMLSRNGWDAVSVDTVSEQARQVMRRIEDPTAEHYSSTRGLVVGYVQSGKTANFTAVAAKAIDAGYRLIIILAGTLDNLREQTQRRLDKELFGKEAVLDGRTVEHMDARELRQESYFVNDEEWDRSGNEPGGVFISHGPNVGDMWFPRIRRLTTSRQDYQGSKSGVNPIEFFVPQPDKPTYHPDNLAAMPCMVAVVKKHSGVLKKLNSNLQQVGNRDSRFKDLPVLIIDDESDQASINTKNNTKVDAKEEKERTAVNGQITQLLQNCPRAQYVGYTATPFANVFVDPSDPEDLYPRDYVLMLNEPPAYRGATWFHDRADFADNPEEATVENSQSKAFIRDLEEADPFGPEEFDEVRSTELAECLDMFVLTGAIKKYREHHSPGLVFKHHTMLVHEGVGNDIHADARFKLDDLWRKRGYNLGRPIPEMRSLFEKDLLPVMRVARYNEGYKVPETYEELMPFILEAYEEIMSDVIGSRTPILQVDTVGNDSPNFEIGRVWKVLVGGAKLSRGYTVEGLTVSYFRRKAGSADTLMQTGRWFGFRKGYQDLVRLYAPPSLVEMFEAAMHDEEVFRDNVKAYAHTGSDNKPLLTPMKLAPMVRQSLPDLSPTAKNKMFNAYMVSSPCAPHPMEFNSLPERNNKEALAENMTTVGLPLLSRLDHEPTELAYFRLEGQRSGSVKPSAGTTTAHIGTIPAPEFLELFAAMQWYGDDKEGNYRADIVAPRIKYLQGLIGTGRHHNPEQSDFAEVAIILPSPQRARGTDAYKNTVTLPGIDFPVPLVKRSRRENRHDITGTDRKYTYILENIASGRPCTEPRDEDLHEFSSMLHYTPNDTPEPFDLDSPIARARGAVLVTVFDDRAPDVIAAMNASGTYVPPAFDKGEIGLALAFNSPHAPLGAAPDSIEWAVRFTAPDGTTPISVETTEE</sequence>
<dbReference type="KEGG" id="chm:B842_04230"/>
<organism evidence="5 6">
    <name type="scientific">Corynebacterium humireducens NBRC 106098 = DSM 45392</name>
    <dbReference type="NCBI Taxonomy" id="1223515"/>
    <lineage>
        <taxon>Bacteria</taxon>
        <taxon>Bacillati</taxon>
        <taxon>Actinomycetota</taxon>
        <taxon>Actinomycetes</taxon>
        <taxon>Mycobacteriales</taxon>
        <taxon>Corynebacteriaceae</taxon>
        <taxon>Corynebacterium</taxon>
    </lineage>
</organism>
<dbReference type="STRING" id="1223515.B842_04230"/>